<gene>
    <name evidence="1" type="ORF">Taro_052603</name>
</gene>
<reference evidence="1" key="1">
    <citation type="submission" date="2017-07" db="EMBL/GenBank/DDBJ databases">
        <title>Taro Niue Genome Assembly and Annotation.</title>
        <authorList>
            <person name="Atibalentja N."/>
            <person name="Keating K."/>
            <person name="Fields C.J."/>
        </authorList>
    </citation>
    <scope>NUCLEOTIDE SEQUENCE</scope>
    <source>
        <strain evidence="1">Niue_2</strain>
        <tissue evidence="1">Leaf</tissue>
    </source>
</reference>
<sequence>MQLSPRTGSLTPDIGTSETETLKNVPELNVRNVRINHSTASSKSQRRFNTAAFTSTDETVRSIVDDSCPVGGDAPTAFQALAALFWASISRAKGSTRGMVDISVCVDTRGALGLSKSFFGNALAFNGVPGGGVEEGRLDMAAKAVADAMINLDKPDVMGLIE</sequence>
<dbReference type="AlphaFoldDB" id="A0A843XKK6"/>
<dbReference type="Proteomes" id="UP000652761">
    <property type="component" value="Unassembled WGS sequence"/>
</dbReference>
<protein>
    <submittedName>
        <fullName evidence="1">Uncharacterized protein</fullName>
    </submittedName>
</protein>
<proteinExistence type="predicted"/>
<dbReference type="InterPro" id="IPR023213">
    <property type="entry name" value="CAT-like_dom_sf"/>
</dbReference>
<keyword evidence="2" id="KW-1185">Reference proteome</keyword>
<dbReference type="EMBL" id="NMUH01009044">
    <property type="protein sequence ID" value="MQM19595.1"/>
    <property type="molecule type" value="Genomic_DNA"/>
</dbReference>
<organism evidence="1 2">
    <name type="scientific">Colocasia esculenta</name>
    <name type="common">Wild taro</name>
    <name type="synonym">Arum esculentum</name>
    <dbReference type="NCBI Taxonomy" id="4460"/>
    <lineage>
        <taxon>Eukaryota</taxon>
        <taxon>Viridiplantae</taxon>
        <taxon>Streptophyta</taxon>
        <taxon>Embryophyta</taxon>
        <taxon>Tracheophyta</taxon>
        <taxon>Spermatophyta</taxon>
        <taxon>Magnoliopsida</taxon>
        <taxon>Liliopsida</taxon>
        <taxon>Araceae</taxon>
        <taxon>Aroideae</taxon>
        <taxon>Colocasieae</taxon>
        <taxon>Colocasia</taxon>
    </lineage>
</organism>
<evidence type="ECO:0000313" key="2">
    <source>
        <dbReference type="Proteomes" id="UP000652761"/>
    </source>
</evidence>
<dbReference type="Gene3D" id="3.30.559.10">
    <property type="entry name" value="Chloramphenicol acetyltransferase-like domain"/>
    <property type="match status" value="1"/>
</dbReference>
<name>A0A843XKK6_COLES</name>
<accession>A0A843XKK6</accession>
<evidence type="ECO:0000313" key="1">
    <source>
        <dbReference type="EMBL" id="MQM19595.1"/>
    </source>
</evidence>
<comment type="caution">
    <text evidence="1">The sequence shown here is derived from an EMBL/GenBank/DDBJ whole genome shotgun (WGS) entry which is preliminary data.</text>
</comment>